<sequence length="205" mass="21216">MKHPARRPAALLAPVLVPLLAPLLALPLLLAGCASPVELSYVTLAPAAPPAARGAGPPLAVGPVTLPEYLLRADLAERLDAHRISYRRDRRWAEPLDHGIQRVLVANLAAQLDSAAVSEFPGPMPVTGQRVSLVVHRFEAQGTTAVAVADWTLHGSAKENAPARGTFEAREALPDDSAATQAAALSELLSALAGVIAAAVTAAGH</sequence>
<proteinExistence type="predicted"/>
<dbReference type="eggNOG" id="COG3009">
    <property type="taxonomic scope" value="Bacteria"/>
</dbReference>
<dbReference type="HOGENOM" id="CLU_096001_2_1_6"/>
<dbReference type="RefSeq" id="WP_035516683.1">
    <property type="nucleotide sequence ID" value="NZ_KN234768.1"/>
</dbReference>
<evidence type="ECO:0000259" key="1">
    <source>
        <dbReference type="Pfam" id="PF03886"/>
    </source>
</evidence>
<dbReference type="STRING" id="1265313.HRUBRA_00116"/>
<evidence type="ECO:0000313" key="3">
    <source>
        <dbReference type="Proteomes" id="UP000029640"/>
    </source>
</evidence>
<accession>A0A095X340</accession>
<feature type="domain" description="ABC-type transport auxiliary lipoprotein component" evidence="1">
    <location>
        <begin position="45"/>
        <end position="197"/>
    </location>
</feature>
<dbReference type="Gene3D" id="3.40.50.10610">
    <property type="entry name" value="ABC-type transport auxiliary lipoprotein component"/>
    <property type="match status" value="1"/>
</dbReference>
<dbReference type="AlphaFoldDB" id="A0A095X340"/>
<dbReference type="Pfam" id="PF03886">
    <property type="entry name" value="ABC_trans_aux"/>
    <property type="match status" value="1"/>
</dbReference>
<protein>
    <recommendedName>
        <fullName evidence="1">ABC-type transport auxiliary lipoprotein component domain-containing protein</fullName>
    </recommendedName>
</protein>
<keyword evidence="3" id="KW-1185">Reference proteome</keyword>
<dbReference type="Proteomes" id="UP000029640">
    <property type="component" value="Unassembled WGS sequence"/>
</dbReference>
<comment type="caution">
    <text evidence="2">The sequence shown here is derived from an EMBL/GenBank/DDBJ whole genome shotgun (WGS) entry which is preliminary data.</text>
</comment>
<reference evidence="2 3" key="1">
    <citation type="journal article" date="2014" name="Genome Announc.">
        <title>Genome Sequence of Gammaproteobacterial Pseudohaliea rubra Type Strain DSM 19751, Isolated from Coastal Seawater of the Mediterranean Sea.</title>
        <authorList>
            <person name="Spring S."/>
            <person name="Fiebig A."/>
            <person name="Riedel T."/>
            <person name="Goker M."/>
            <person name="Klenk H.P."/>
        </authorList>
    </citation>
    <scope>NUCLEOTIDE SEQUENCE [LARGE SCALE GENOMIC DNA]</scope>
    <source>
        <strain evidence="2 3">DSM 19751</strain>
    </source>
</reference>
<dbReference type="EMBL" id="AUVB01000003">
    <property type="protein sequence ID" value="KGE05294.1"/>
    <property type="molecule type" value="Genomic_DNA"/>
</dbReference>
<organism evidence="2 3">
    <name type="scientific">Pseudohaliea rubra DSM 19751</name>
    <dbReference type="NCBI Taxonomy" id="1265313"/>
    <lineage>
        <taxon>Bacteria</taxon>
        <taxon>Pseudomonadati</taxon>
        <taxon>Pseudomonadota</taxon>
        <taxon>Gammaproteobacteria</taxon>
        <taxon>Cellvibrionales</taxon>
        <taxon>Halieaceae</taxon>
        <taxon>Pseudohaliea</taxon>
    </lineage>
</organism>
<name>A0A095X340_9GAMM</name>
<evidence type="ECO:0000313" key="2">
    <source>
        <dbReference type="EMBL" id="KGE05294.1"/>
    </source>
</evidence>
<dbReference type="SUPFAM" id="SSF159594">
    <property type="entry name" value="XCC0632-like"/>
    <property type="match status" value="1"/>
</dbReference>
<dbReference type="InterPro" id="IPR005586">
    <property type="entry name" value="ABC_trans_aux"/>
</dbReference>
<gene>
    <name evidence="2" type="ORF">HRUBRA_00116</name>
</gene>
<dbReference type="PROSITE" id="PS51257">
    <property type="entry name" value="PROKAR_LIPOPROTEIN"/>
    <property type="match status" value="1"/>
</dbReference>
<dbReference type="OrthoDB" id="7064073at2"/>